<dbReference type="Gene3D" id="3.30.300.30">
    <property type="match status" value="1"/>
</dbReference>
<dbReference type="GO" id="GO:0006631">
    <property type="term" value="P:fatty acid metabolic process"/>
    <property type="evidence" value="ECO:0007669"/>
    <property type="project" value="TreeGrafter"/>
</dbReference>
<dbReference type="PANTHER" id="PTHR43201:SF8">
    <property type="entry name" value="ACYL-COA SYNTHETASE FAMILY MEMBER 3"/>
    <property type="match status" value="1"/>
</dbReference>
<accession>A0A381XCI9</accession>
<dbReference type="InterPro" id="IPR045851">
    <property type="entry name" value="AMP-bd_C_sf"/>
</dbReference>
<feature type="domain" description="AMP-dependent synthetase/ligase" evidence="2">
    <location>
        <begin position="17"/>
        <end position="362"/>
    </location>
</feature>
<dbReference type="Pfam" id="PF00501">
    <property type="entry name" value="AMP-binding"/>
    <property type="match status" value="1"/>
</dbReference>
<dbReference type="AlphaFoldDB" id="A0A381XCI9"/>
<organism evidence="4">
    <name type="scientific">marine metagenome</name>
    <dbReference type="NCBI Taxonomy" id="408172"/>
    <lineage>
        <taxon>unclassified sequences</taxon>
        <taxon>metagenomes</taxon>
        <taxon>ecological metagenomes</taxon>
    </lineage>
</organism>
<dbReference type="InterPro" id="IPR042099">
    <property type="entry name" value="ANL_N_sf"/>
</dbReference>
<dbReference type="GO" id="GO:0031956">
    <property type="term" value="F:medium-chain fatty acid-CoA ligase activity"/>
    <property type="evidence" value="ECO:0007669"/>
    <property type="project" value="TreeGrafter"/>
</dbReference>
<dbReference type="InterPro" id="IPR025110">
    <property type="entry name" value="AMP-bd_C"/>
</dbReference>
<evidence type="ECO:0000259" key="2">
    <source>
        <dbReference type="Pfam" id="PF00501"/>
    </source>
</evidence>
<gene>
    <name evidence="4" type="ORF">METZ01_LOCUS115303</name>
</gene>
<evidence type="ECO:0000313" key="4">
    <source>
        <dbReference type="EMBL" id="SVA62449.1"/>
    </source>
</evidence>
<dbReference type="PROSITE" id="PS00455">
    <property type="entry name" value="AMP_BINDING"/>
    <property type="match status" value="1"/>
</dbReference>
<evidence type="ECO:0008006" key="5">
    <source>
        <dbReference type="Google" id="ProtNLM"/>
    </source>
</evidence>
<name>A0A381XCI9_9ZZZZ</name>
<dbReference type="SUPFAM" id="SSF56801">
    <property type="entry name" value="Acetyl-CoA synthetase-like"/>
    <property type="match status" value="1"/>
</dbReference>
<dbReference type="InterPro" id="IPR000873">
    <property type="entry name" value="AMP-dep_synth/lig_dom"/>
</dbReference>
<dbReference type="EMBL" id="UINC01014678">
    <property type="protein sequence ID" value="SVA62449.1"/>
    <property type="molecule type" value="Genomic_DNA"/>
</dbReference>
<sequence>MTNPLYEALLEPHLESEKTFLLHDDGSKTSYCEFLELASRLAHQLRELGIKPDDRIVVQVSKRLETLALYAASILTGTVYLPLNTSYTLNETEYFIKDALPSFILCEDSLVKDLELFATNIGAKILTLNNDGSGTLQNDLDFFPNKFNVTERTSDSLAALLYTSGTTGQSKGAMLTQQNLLSNATSLTEFWKITNQDILIHALPIYHTHGLFVAINTSLLAGNSIRFMQKFNIDLIIEALPISTLLMGVPTFYTRLLSDLRFTRETTKNMRLFISGSAPLLAETHNKFEQKTGHKILERYGMSETGMNSSNPYKGNRKAGTVGYPLPDIEIKITNLETAQELKQGEVGMIEVKGPNLFSGYWNMPEKTKEEFRANGFFITGDLGMFDSEGYLHIIGREKDLIISGGHNIYPKEVEDIINQHDGVLESAVYGVPDPDLGEVVVSAIVMKPEYTLVESDLQLFVKSKLANYKNPKAYNLLKELPRNTMGKVQKNILRQTQL</sequence>
<dbReference type="Gene3D" id="3.40.50.12780">
    <property type="entry name" value="N-terminal domain of ligase-like"/>
    <property type="match status" value="1"/>
</dbReference>
<reference evidence="4" key="1">
    <citation type="submission" date="2018-05" db="EMBL/GenBank/DDBJ databases">
        <authorList>
            <person name="Lanie J.A."/>
            <person name="Ng W.-L."/>
            <person name="Kazmierczak K.M."/>
            <person name="Andrzejewski T.M."/>
            <person name="Davidsen T.M."/>
            <person name="Wayne K.J."/>
            <person name="Tettelin H."/>
            <person name="Glass J.I."/>
            <person name="Rusch D."/>
            <person name="Podicherti R."/>
            <person name="Tsui H.-C.T."/>
            <person name="Winkler M.E."/>
        </authorList>
    </citation>
    <scope>NUCLEOTIDE SEQUENCE</scope>
</reference>
<comment type="similarity">
    <text evidence="1">Belongs to the ATP-dependent AMP-binding enzyme family.</text>
</comment>
<dbReference type="CDD" id="cd05941">
    <property type="entry name" value="MCS"/>
    <property type="match status" value="1"/>
</dbReference>
<evidence type="ECO:0000259" key="3">
    <source>
        <dbReference type="Pfam" id="PF13193"/>
    </source>
</evidence>
<protein>
    <recommendedName>
        <fullName evidence="5">Malonyl-CoA synthase</fullName>
    </recommendedName>
</protein>
<dbReference type="InterPro" id="IPR020845">
    <property type="entry name" value="AMP-binding_CS"/>
</dbReference>
<evidence type="ECO:0000256" key="1">
    <source>
        <dbReference type="ARBA" id="ARBA00006432"/>
    </source>
</evidence>
<dbReference type="Pfam" id="PF13193">
    <property type="entry name" value="AMP-binding_C"/>
    <property type="match status" value="1"/>
</dbReference>
<proteinExistence type="inferred from homology"/>
<dbReference type="PANTHER" id="PTHR43201">
    <property type="entry name" value="ACYL-COA SYNTHETASE"/>
    <property type="match status" value="1"/>
</dbReference>
<dbReference type="NCBIfam" id="NF005702">
    <property type="entry name" value="PRK07514.1"/>
    <property type="match status" value="1"/>
</dbReference>
<feature type="domain" description="AMP-binding enzyme C-terminal" evidence="3">
    <location>
        <begin position="413"/>
        <end position="488"/>
    </location>
</feature>